<reference evidence="1" key="1">
    <citation type="submission" date="2023-10" db="EMBL/GenBank/DDBJ databases">
        <authorList>
            <person name="Chen Y."/>
            <person name="Shah S."/>
            <person name="Dougan E. K."/>
            <person name="Thang M."/>
            <person name="Chan C."/>
        </authorList>
    </citation>
    <scope>NUCLEOTIDE SEQUENCE [LARGE SCALE GENOMIC DNA]</scope>
</reference>
<keyword evidence="2" id="KW-1185">Reference proteome</keyword>
<protein>
    <submittedName>
        <fullName evidence="1">Uncharacterized protein</fullName>
    </submittedName>
</protein>
<evidence type="ECO:0000313" key="2">
    <source>
        <dbReference type="Proteomes" id="UP001189429"/>
    </source>
</evidence>
<sequence>MVNFDAFARCLCERWHVPLPLETMSAVRWAPVNVDAGLDIADTPPVVLPEWCLFGEAGKRIVFFVDCQSAGRLVNGEMELTDDTYTHVFNRISNMQHSLCRLGWRLRGITNPLWSGSRGGGTRERTILRTWRCATGTPCFGTGRTGTR</sequence>
<proteinExistence type="predicted"/>
<gene>
    <name evidence="1" type="ORF">PCOR1329_LOCUS56363</name>
</gene>
<name>A0ABN9VB08_9DINO</name>
<dbReference type="Proteomes" id="UP001189429">
    <property type="component" value="Unassembled WGS sequence"/>
</dbReference>
<evidence type="ECO:0000313" key="1">
    <source>
        <dbReference type="EMBL" id="CAK0870201.1"/>
    </source>
</evidence>
<accession>A0ABN9VB08</accession>
<organism evidence="1 2">
    <name type="scientific">Prorocentrum cordatum</name>
    <dbReference type="NCBI Taxonomy" id="2364126"/>
    <lineage>
        <taxon>Eukaryota</taxon>
        <taxon>Sar</taxon>
        <taxon>Alveolata</taxon>
        <taxon>Dinophyceae</taxon>
        <taxon>Prorocentrales</taxon>
        <taxon>Prorocentraceae</taxon>
        <taxon>Prorocentrum</taxon>
    </lineage>
</organism>
<comment type="caution">
    <text evidence="1">The sequence shown here is derived from an EMBL/GenBank/DDBJ whole genome shotgun (WGS) entry which is preliminary data.</text>
</comment>
<dbReference type="EMBL" id="CAUYUJ010016936">
    <property type="protein sequence ID" value="CAK0870201.1"/>
    <property type="molecule type" value="Genomic_DNA"/>
</dbReference>